<evidence type="ECO:0000313" key="1">
    <source>
        <dbReference type="EMBL" id="ELZ12618.1"/>
    </source>
</evidence>
<keyword evidence="2" id="KW-1185">Reference proteome</keyword>
<dbReference type="AlphaFoldDB" id="M0BQI4"/>
<accession>M0BQI4</accession>
<comment type="caution">
    <text evidence="1">The sequence shown here is derived from an EMBL/GenBank/DDBJ whole genome shotgun (WGS) entry which is preliminary data.</text>
</comment>
<gene>
    <name evidence="1" type="ORF">C479_04457</name>
</gene>
<dbReference type="Proteomes" id="UP000011560">
    <property type="component" value="Unassembled WGS sequence"/>
</dbReference>
<name>M0BQI4_9EURY</name>
<reference evidence="1 2" key="1">
    <citation type="journal article" date="2014" name="PLoS Genet.">
        <title>Phylogenetically driven sequencing of extremely halophilic archaea reveals strategies for static and dynamic osmo-response.</title>
        <authorList>
            <person name="Becker E.A."/>
            <person name="Seitzer P.M."/>
            <person name="Tritt A."/>
            <person name="Larsen D."/>
            <person name="Krusor M."/>
            <person name="Yao A.I."/>
            <person name="Wu D."/>
            <person name="Madern D."/>
            <person name="Eisen J.A."/>
            <person name="Darling A.E."/>
            <person name="Facciotti M.T."/>
        </authorList>
    </citation>
    <scope>NUCLEOTIDE SEQUENCE [LARGE SCALE GENOMIC DNA]</scope>
    <source>
        <strain evidence="1 2">JCM 14624</strain>
    </source>
</reference>
<protein>
    <submittedName>
        <fullName evidence="1">Uncharacterized protein</fullName>
    </submittedName>
</protein>
<evidence type="ECO:0000313" key="2">
    <source>
        <dbReference type="Proteomes" id="UP000011560"/>
    </source>
</evidence>
<dbReference type="EMBL" id="AOIQ01000008">
    <property type="protein sequence ID" value="ELZ12618.1"/>
    <property type="molecule type" value="Genomic_DNA"/>
</dbReference>
<organism evidence="1 2">
    <name type="scientific">Halovivax asiaticus JCM 14624</name>
    <dbReference type="NCBI Taxonomy" id="1227490"/>
    <lineage>
        <taxon>Archaea</taxon>
        <taxon>Methanobacteriati</taxon>
        <taxon>Methanobacteriota</taxon>
        <taxon>Stenosarchaea group</taxon>
        <taxon>Halobacteria</taxon>
        <taxon>Halobacteriales</taxon>
        <taxon>Natrialbaceae</taxon>
        <taxon>Halovivax</taxon>
    </lineage>
</organism>
<proteinExistence type="predicted"/>
<sequence length="312" mass="34375">MAAGIPVVAGAAPSVRGLASSGSPILRMTDLEPYSKMEYYGARQPGTETNQWGNPNWTYHAAATQTINWDETHEYSDYDVHKFRFAGHCLGARKDTLDSNGRHYYEVMEDQFPDWHVALDKEYPLHVPAALVTRQRYEIEATGDVSLRTASHERGFNVQSNLWAHDDVKESEPDQRTSLTDATIEAFFAPPESPEGYALDKLTDEDWVTKWAPFMAKGLGKLAGTAGNVLTLLDIWDTMAGNCDSWTDQGPTNSSEIHRGVSVCNGTGAGHFVAVDAEVPDGGSGMVHFRSTFETGIPLEETQTVEHSVYLS</sequence>